<dbReference type="Proteomes" id="UP000014480">
    <property type="component" value="Unassembled WGS sequence"/>
</dbReference>
<name>A0A484FEQ8_COLOR</name>
<keyword evidence="2" id="KW-0503">Monooxygenase</keyword>
<dbReference type="GO" id="GO:0004497">
    <property type="term" value="F:monooxygenase activity"/>
    <property type="evidence" value="ECO:0007669"/>
    <property type="project" value="UniProtKB-KW"/>
</dbReference>
<evidence type="ECO:0000313" key="2">
    <source>
        <dbReference type="EMBL" id="TDZ15996.1"/>
    </source>
</evidence>
<dbReference type="Pfam" id="PF13738">
    <property type="entry name" value="Pyr_redox_3"/>
    <property type="match status" value="1"/>
</dbReference>
<dbReference type="OrthoDB" id="74360at2759"/>
<evidence type="ECO:0000313" key="3">
    <source>
        <dbReference type="Proteomes" id="UP000014480"/>
    </source>
</evidence>
<dbReference type="SUPFAM" id="SSF51905">
    <property type="entry name" value="FAD/NAD(P)-binding domain"/>
    <property type="match status" value="2"/>
</dbReference>
<evidence type="ECO:0000256" key="1">
    <source>
        <dbReference type="ARBA" id="ARBA00023002"/>
    </source>
</evidence>
<keyword evidence="1" id="KW-0560">Oxidoreductase</keyword>
<accession>A0A484FEQ8</accession>
<dbReference type="PANTHER" id="PTHR43539:SF24">
    <property type="entry name" value="FAD_NAD(P)-BINDING DOMAIN-CONTAINING PROTEIN-RELATED"/>
    <property type="match status" value="1"/>
</dbReference>
<dbReference type="PANTHER" id="PTHR43539">
    <property type="entry name" value="FLAVIN-BINDING MONOOXYGENASE-LIKE PROTEIN (AFU_ORTHOLOGUE AFUA_4G09220)"/>
    <property type="match status" value="1"/>
</dbReference>
<dbReference type="InterPro" id="IPR036188">
    <property type="entry name" value="FAD/NAD-bd_sf"/>
</dbReference>
<protein>
    <submittedName>
        <fullName evidence="2">Indole-3-pyruvate monooxygenase YUCCA4</fullName>
    </submittedName>
</protein>
<dbReference type="GO" id="GO:0050660">
    <property type="term" value="F:flavin adenine dinucleotide binding"/>
    <property type="evidence" value="ECO:0007669"/>
    <property type="project" value="TreeGrafter"/>
</dbReference>
<dbReference type="AlphaFoldDB" id="A0A484FEQ8"/>
<keyword evidence="3" id="KW-1185">Reference proteome</keyword>
<comment type="caution">
    <text evidence="2">The sequence shown here is derived from an EMBL/GenBank/DDBJ whole genome shotgun (WGS) entry which is preliminary data.</text>
</comment>
<gene>
    <name evidence="2" type="primary">YUC4</name>
    <name evidence="2" type="ORF">Cob_v010975</name>
</gene>
<reference evidence="3" key="2">
    <citation type="journal article" date="2019" name="Mol. Plant Microbe Interact.">
        <title>Genome sequence resources for four phytopathogenic fungi from the Colletotrichum orbiculare species complex.</title>
        <authorList>
            <person name="Gan P."/>
            <person name="Tsushima A."/>
            <person name="Narusaka M."/>
            <person name="Narusaka Y."/>
            <person name="Takano Y."/>
            <person name="Kubo Y."/>
            <person name="Shirasu K."/>
        </authorList>
    </citation>
    <scope>GENOME REANNOTATION</scope>
    <source>
        <strain evidence="3">104-T / ATCC 96160 / CBS 514.97 / LARS 414 / MAFF 240422</strain>
    </source>
</reference>
<dbReference type="InterPro" id="IPR050982">
    <property type="entry name" value="Auxin_biosynth/cation_transpt"/>
</dbReference>
<organism evidence="2 3">
    <name type="scientific">Colletotrichum orbiculare (strain 104-T / ATCC 96160 / CBS 514.97 / LARS 414 / MAFF 240422)</name>
    <name type="common">Cucumber anthracnose fungus</name>
    <name type="synonym">Colletotrichum lagenarium</name>
    <dbReference type="NCBI Taxonomy" id="1213857"/>
    <lineage>
        <taxon>Eukaryota</taxon>
        <taxon>Fungi</taxon>
        <taxon>Dikarya</taxon>
        <taxon>Ascomycota</taxon>
        <taxon>Pezizomycotina</taxon>
        <taxon>Sordariomycetes</taxon>
        <taxon>Hypocreomycetidae</taxon>
        <taxon>Glomerellales</taxon>
        <taxon>Glomerellaceae</taxon>
        <taxon>Colletotrichum</taxon>
        <taxon>Colletotrichum orbiculare species complex</taxon>
    </lineage>
</organism>
<reference evidence="3" key="1">
    <citation type="journal article" date="2013" name="New Phytol.">
        <title>Comparative genomic and transcriptomic analyses reveal the hemibiotrophic stage shift of Colletotrichum fungi.</title>
        <authorList>
            <person name="Gan P."/>
            <person name="Ikeda K."/>
            <person name="Irieda H."/>
            <person name="Narusaka M."/>
            <person name="O'Connell R.J."/>
            <person name="Narusaka Y."/>
            <person name="Takano Y."/>
            <person name="Kubo Y."/>
            <person name="Shirasu K."/>
        </authorList>
    </citation>
    <scope>NUCLEOTIDE SEQUENCE [LARGE SCALE GENOMIC DNA]</scope>
    <source>
        <strain evidence="3">104-T / ATCC 96160 / CBS 514.97 / LARS 414 / MAFF 240422</strain>
    </source>
</reference>
<dbReference type="Gene3D" id="3.50.50.60">
    <property type="entry name" value="FAD/NAD(P)-binding domain"/>
    <property type="match status" value="2"/>
</dbReference>
<dbReference type="EMBL" id="AMCV02000037">
    <property type="protein sequence ID" value="TDZ15996.1"/>
    <property type="molecule type" value="Genomic_DNA"/>
</dbReference>
<proteinExistence type="predicted"/>
<sequence>MTTTLQLVLYKKYVLAPPIARMDGTKLPEIPALTLVKGVNRDEIDAVKITTEWLAKLQRRFADKSFADLDELFIDNCWWRDITALSWDFSSKHGLEAIAGYLSAAEHGLADLAPAKIGGLQPLLLDFGGMIWIQAGITFKTANGEGRGLLKLANVGPTEWKAWTIFTQLEKLNFQKELEAQQSAPPVPKVNGVNGHKPEDEDPQVLIVGAAQAGLMLGARLQHMGIKTLLVERSARLGDSWRQRYQSVTLHTPTYTDHWAYMKIPETWPRFLTGDKVAEFMEHYGQLMGLDVLYNTDVTRATYDEETKKYTVEVSTPEGTKTLSAKHVVLATGVFGDKPIIPTFPGQDKFKGQIYHSKYHKSASEIPNVRDKNVVVVGAATSGHDIAADFASHGAKNVTMFQRNPIFSISRDSWETFMLSLWNMEGLSTEEADIVGNAIPLAVIRTMSIGLTQMMANHDKEVHDGLKKAGLAMKEGQDGYGLADYQLIKGGLYYIDQGANQMIIDGKIKIARCEEGVREFQEDGLVLADGRKIDADIVVLATGFQNNITTIEKLMGPEVVGKLHKFGELDEEQERGGWWRSTGVPGFWYMTGSFMYCRQFSLPLALQIAAVEKGLNTSHYKNN</sequence>